<accession>A0ACC2U099</accession>
<sequence length="274" mass="31109">MISDFREIEMNPNLFARNIDELVLTDDQKTTMLRKSLLLHDDEQGAPTHVLCFLRQENPTILLKCDPWLADGTFSSCLKLVYQICTIHGQVNTHTDHFVFFLPNKREEIYIHTVKNEFLILGLKTQESNPGPQGMLFTNQDRQRLSNLLSCRLELVAPTARQLSERYSLNEDQITDECVPSNIQTYTEAAACQKKFKTRPDTGPANEHQLLLVSSPELATQLAGSGDAVNRSSRKKHWHLFARAGPTRIHCPQNPVPRSTPCQCLVCKPEPCKN</sequence>
<comment type="caution">
    <text evidence="1">The sequence shown here is derived from an EMBL/GenBank/DDBJ whole genome shotgun (WGS) entry which is preliminary data.</text>
</comment>
<evidence type="ECO:0000313" key="1">
    <source>
        <dbReference type="EMBL" id="KAJ9080187.1"/>
    </source>
</evidence>
<keyword evidence="2" id="KW-1185">Reference proteome</keyword>
<dbReference type="EMBL" id="QTSX02001591">
    <property type="protein sequence ID" value="KAJ9080187.1"/>
    <property type="molecule type" value="Genomic_DNA"/>
</dbReference>
<dbReference type="Proteomes" id="UP001165960">
    <property type="component" value="Unassembled WGS sequence"/>
</dbReference>
<gene>
    <name evidence="1" type="ORF">DSO57_1027718</name>
</gene>
<evidence type="ECO:0000313" key="2">
    <source>
        <dbReference type="Proteomes" id="UP001165960"/>
    </source>
</evidence>
<name>A0ACC2U099_9FUNG</name>
<protein>
    <submittedName>
        <fullName evidence="1">Uncharacterized protein</fullName>
    </submittedName>
</protein>
<reference evidence="1" key="1">
    <citation type="submission" date="2022-04" db="EMBL/GenBank/DDBJ databases">
        <title>Genome of the entomopathogenic fungus Entomophthora muscae.</title>
        <authorList>
            <person name="Elya C."/>
            <person name="Lovett B.R."/>
            <person name="Lee E."/>
            <person name="Macias A.M."/>
            <person name="Hajek A.E."/>
            <person name="De Bivort B.L."/>
            <person name="Kasson M.T."/>
            <person name="De Fine Licht H.H."/>
            <person name="Stajich J.E."/>
        </authorList>
    </citation>
    <scope>NUCLEOTIDE SEQUENCE</scope>
    <source>
        <strain evidence="1">Berkeley</strain>
    </source>
</reference>
<organism evidence="1 2">
    <name type="scientific">Entomophthora muscae</name>
    <dbReference type="NCBI Taxonomy" id="34485"/>
    <lineage>
        <taxon>Eukaryota</taxon>
        <taxon>Fungi</taxon>
        <taxon>Fungi incertae sedis</taxon>
        <taxon>Zoopagomycota</taxon>
        <taxon>Entomophthoromycotina</taxon>
        <taxon>Entomophthoromycetes</taxon>
        <taxon>Entomophthorales</taxon>
        <taxon>Entomophthoraceae</taxon>
        <taxon>Entomophthora</taxon>
    </lineage>
</organism>
<proteinExistence type="predicted"/>